<proteinExistence type="predicted"/>
<organism evidence="2 3">
    <name type="scientific">Pristionchus entomophagus</name>
    <dbReference type="NCBI Taxonomy" id="358040"/>
    <lineage>
        <taxon>Eukaryota</taxon>
        <taxon>Metazoa</taxon>
        <taxon>Ecdysozoa</taxon>
        <taxon>Nematoda</taxon>
        <taxon>Chromadorea</taxon>
        <taxon>Rhabditida</taxon>
        <taxon>Rhabditina</taxon>
        <taxon>Diplogasteromorpha</taxon>
        <taxon>Diplogasteroidea</taxon>
        <taxon>Neodiplogasteridae</taxon>
        <taxon>Pristionchus</taxon>
    </lineage>
</organism>
<accession>A0AAV5TZY1</accession>
<evidence type="ECO:0000313" key="2">
    <source>
        <dbReference type="EMBL" id="GMT00131.1"/>
    </source>
</evidence>
<feature type="region of interest" description="Disordered" evidence="1">
    <location>
        <begin position="145"/>
        <end position="164"/>
    </location>
</feature>
<keyword evidence="3" id="KW-1185">Reference proteome</keyword>
<dbReference type="AlphaFoldDB" id="A0AAV5TZY1"/>
<dbReference type="Proteomes" id="UP001432027">
    <property type="component" value="Unassembled WGS sequence"/>
</dbReference>
<feature type="non-terminal residue" evidence="2">
    <location>
        <position position="1"/>
    </location>
</feature>
<sequence>TQRSFAMALIGKEASASIAMALPLVIKSIFGHNNGEAEKERRKMDADMEKLRIESDLEKMKINLNAMQHCSDRNKEAMAALADSHRETLASVDKANLAREERLQQDARDLRALQITKEQEMRNSSREEREVMRNDMTRLQKAKDEELRAHHAEATRERKEAREEFEKKRAELENAKTILQERMIEQEKHHSAAMLHLTERHGEAIRALQDLRLSDHKEYAASTQSLLREQIENAAMQAIQQTSMIIAHYQARENASLADQLNVFRLQVSNTRSVHLLALQHLESAAIDDCAVSIGQAKGVLQVLRTTLDRLESSRTTVMTAMDKSTSLAIEHRMEQQKFLSAISRPLLSYETCAQKMLGQLSANPPKSISSVDVKEFGIGYNLLTDSVDAIPLLAITDDFANRLVHTGSATKQVPCEFVTLPDAFAHCGFIFALLKSKCMCVFPPFYTLQVPQSSISLSFALSLNHERLVFFESSCIISRYYFPMARMSRGRNSANLLITNSRKRSH</sequence>
<reference evidence="2" key="1">
    <citation type="submission" date="2023-10" db="EMBL/GenBank/DDBJ databases">
        <title>Genome assembly of Pristionchus species.</title>
        <authorList>
            <person name="Yoshida K."/>
            <person name="Sommer R.J."/>
        </authorList>
    </citation>
    <scope>NUCLEOTIDE SEQUENCE</scope>
    <source>
        <strain evidence="2">RS0144</strain>
    </source>
</reference>
<comment type="caution">
    <text evidence="2">The sequence shown here is derived from an EMBL/GenBank/DDBJ whole genome shotgun (WGS) entry which is preliminary data.</text>
</comment>
<feature type="non-terminal residue" evidence="2">
    <location>
        <position position="507"/>
    </location>
</feature>
<evidence type="ECO:0000256" key="1">
    <source>
        <dbReference type="SAM" id="MobiDB-lite"/>
    </source>
</evidence>
<dbReference type="EMBL" id="BTSX01000005">
    <property type="protein sequence ID" value="GMT00131.1"/>
    <property type="molecule type" value="Genomic_DNA"/>
</dbReference>
<gene>
    <name evidence="2" type="ORF">PENTCL1PPCAC_22305</name>
</gene>
<name>A0AAV5TZY1_9BILA</name>
<evidence type="ECO:0000313" key="3">
    <source>
        <dbReference type="Proteomes" id="UP001432027"/>
    </source>
</evidence>
<protein>
    <submittedName>
        <fullName evidence="2">Uncharacterized protein</fullName>
    </submittedName>
</protein>